<evidence type="ECO:0008006" key="4">
    <source>
        <dbReference type="Google" id="ProtNLM"/>
    </source>
</evidence>
<accession>A0AAE3QJP2</accession>
<keyword evidence="1" id="KW-1133">Transmembrane helix</keyword>
<feature type="transmembrane region" description="Helical" evidence="1">
    <location>
        <begin position="6"/>
        <end position="23"/>
    </location>
</feature>
<dbReference type="EMBL" id="JASJOS010000003">
    <property type="protein sequence ID" value="MDJ1480612.1"/>
    <property type="molecule type" value="Genomic_DNA"/>
</dbReference>
<comment type="caution">
    <text evidence="2">The sequence shown here is derived from an EMBL/GenBank/DDBJ whole genome shotgun (WGS) entry which is preliminary data.</text>
</comment>
<keyword evidence="1" id="KW-0472">Membrane</keyword>
<gene>
    <name evidence="2" type="ORF">QNI16_08955</name>
</gene>
<organism evidence="2 3">
    <name type="scientific">Xanthocytophaga flava</name>
    <dbReference type="NCBI Taxonomy" id="3048013"/>
    <lineage>
        <taxon>Bacteria</taxon>
        <taxon>Pseudomonadati</taxon>
        <taxon>Bacteroidota</taxon>
        <taxon>Cytophagia</taxon>
        <taxon>Cytophagales</taxon>
        <taxon>Rhodocytophagaceae</taxon>
        <taxon>Xanthocytophaga</taxon>
    </lineage>
</organism>
<sequence length="204" mass="22958">MNRKYLYSITGAFLLGVGGWFGYQKYREAQPLYAILQIKDAYETHDLSLFKKHVAIESVVNNSIDQIMAETISKTTSNQSSDNEIKIATDIIAFVKPRLVETIGEQVYKAVETGSLNLENSGDLAITSLKDASGPFINGSYQFDEIENVEVHDADALITLRFLASDQRKKPFLLKCKMSKEEGEWKLVEILNTSELMELHNGNK</sequence>
<evidence type="ECO:0000256" key="1">
    <source>
        <dbReference type="SAM" id="Phobius"/>
    </source>
</evidence>
<name>A0AAE3QJP2_9BACT</name>
<dbReference type="AlphaFoldDB" id="A0AAE3QJP2"/>
<keyword evidence="1" id="KW-0812">Transmembrane</keyword>
<reference evidence="2" key="1">
    <citation type="submission" date="2023-05" db="EMBL/GenBank/DDBJ databases">
        <authorList>
            <person name="Zhang X."/>
        </authorList>
    </citation>
    <scope>NUCLEOTIDE SEQUENCE</scope>
    <source>
        <strain evidence="2">YF14B1</strain>
    </source>
</reference>
<evidence type="ECO:0000313" key="2">
    <source>
        <dbReference type="EMBL" id="MDJ1480612.1"/>
    </source>
</evidence>
<dbReference type="Proteomes" id="UP001241110">
    <property type="component" value="Unassembled WGS sequence"/>
</dbReference>
<evidence type="ECO:0000313" key="3">
    <source>
        <dbReference type="Proteomes" id="UP001241110"/>
    </source>
</evidence>
<proteinExistence type="predicted"/>
<protein>
    <recommendedName>
        <fullName evidence="4">DUF2939 domain-containing protein</fullName>
    </recommendedName>
</protein>
<dbReference type="RefSeq" id="WP_313977419.1">
    <property type="nucleotide sequence ID" value="NZ_JASJOS010000003.1"/>
</dbReference>